<dbReference type="PROSITE" id="PS50061">
    <property type="entry name" value="ETS_DOMAIN_3"/>
    <property type="match status" value="1"/>
</dbReference>
<dbReference type="InterPro" id="IPR036390">
    <property type="entry name" value="WH_DNA-bd_sf"/>
</dbReference>
<dbReference type="OrthoDB" id="10337820at2759"/>
<dbReference type="PANTHER" id="PTHR11849:SF302">
    <property type="entry name" value="ETS DOMAIN-CONTAINING PROTEIN-RELATED"/>
    <property type="match status" value="1"/>
</dbReference>
<evidence type="ECO:0000259" key="4">
    <source>
        <dbReference type="PROSITE" id="PS50061"/>
    </source>
</evidence>
<dbReference type="SMART" id="SM00413">
    <property type="entry name" value="ETS"/>
    <property type="match status" value="1"/>
</dbReference>
<evidence type="ECO:0000256" key="1">
    <source>
        <dbReference type="ARBA" id="ARBA00005562"/>
    </source>
</evidence>
<keyword evidence="6" id="KW-1185">Reference proteome</keyword>
<keyword evidence="3" id="KW-0539">Nucleus</keyword>
<evidence type="ECO:0000256" key="3">
    <source>
        <dbReference type="RuleBase" id="RU004019"/>
    </source>
</evidence>
<evidence type="ECO:0000256" key="2">
    <source>
        <dbReference type="ARBA" id="ARBA00023125"/>
    </source>
</evidence>
<keyword evidence="2 3" id="KW-0238">DNA-binding</keyword>
<gene>
    <name evidence="5" type="primary">Cnig_chr_V.g16896</name>
    <name evidence="5" type="ORF">B9Z55_016896</name>
</gene>
<dbReference type="GO" id="GO:0005634">
    <property type="term" value="C:nucleus"/>
    <property type="evidence" value="ECO:0007669"/>
    <property type="project" value="UniProtKB-SubCell"/>
</dbReference>
<dbReference type="SUPFAM" id="SSF46785">
    <property type="entry name" value="Winged helix' DNA-binding domain"/>
    <property type="match status" value="1"/>
</dbReference>
<accession>A0A2G5T752</accession>
<dbReference type="STRING" id="1611254.A0A2G5T752"/>
<proteinExistence type="inferred from homology"/>
<comment type="caution">
    <text evidence="5">The sequence shown here is derived from an EMBL/GenBank/DDBJ whole genome shotgun (WGS) entry which is preliminary data.</text>
</comment>
<evidence type="ECO:0000313" key="6">
    <source>
        <dbReference type="Proteomes" id="UP000230233"/>
    </source>
</evidence>
<dbReference type="GO" id="GO:0000981">
    <property type="term" value="F:DNA-binding transcription factor activity, RNA polymerase II-specific"/>
    <property type="evidence" value="ECO:0007669"/>
    <property type="project" value="TreeGrafter"/>
</dbReference>
<feature type="domain" description="ETS" evidence="4">
    <location>
        <begin position="11"/>
        <end position="96"/>
    </location>
</feature>
<organism evidence="5 6">
    <name type="scientific">Caenorhabditis nigoni</name>
    <dbReference type="NCBI Taxonomy" id="1611254"/>
    <lineage>
        <taxon>Eukaryota</taxon>
        <taxon>Metazoa</taxon>
        <taxon>Ecdysozoa</taxon>
        <taxon>Nematoda</taxon>
        <taxon>Chromadorea</taxon>
        <taxon>Rhabditida</taxon>
        <taxon>Rhabditina</taxon>
        <taxon>Rhabditomorpha</taxon>
        <taxon>Rhabditoidea</taxon>
        <taxon>Rhabditidae</taxon>
        <taxon>Peloderinae</taxon>
        <taxon>Caenorhabditis</taxon>
    </lineage>
</organism>
<dbReference type="Proteomes" id="UP000230233">
    <property type="component" value="Chromosome V"/>
</dbReference>
<reference evidence="6" key="1">
    <citation type="submission" date="2017-10" db="EMBL/GenBank/DDBJ databases">
        <title>Rapid genome shrinkage in a self-fertile nematode reveals novel sperm competition proteins.</title>
        <authorList>
            <person name="Yin D."/>
            <person name="Schwarz E.M."/>
            <person name="Thomas C.G."/>
            <person name="Felde R.L."/>
            <person name="Korf I.F."/>
            <person name="Cutter A.D."/>
            <person name="Schartner C.M."/>
            <person name="Ralston E.J."/>
            <person name="Meyer B.J."/>
            <person name="Haag E.S."/>
        </authorList>
    </citation>
    <scope>NUCLEOTIDE SEQUENCE [LARGE SCALE GENOMIC DNA]</scope>
    <source>
        <strain evidence="6">JU1422</strain>
    </source>
</reference>
<dbReference type="EMBL" id="PDUG01000005">
    <property type="protein sequence ID" value="PIC23072.1"/>
    <property type="molecule type" value="Genomic_DNA"/>
</dbReference>
<protein>
    <recommendedName>
        <fullName evidence="4">ETS domain-containing protein</fullName>
    </recommendedName>
</protein>
<comment type="similarity">
    <text evidence="1 3">Belongs to the ETS family.</text>
</comment>
<dbReference type="PANTHER" id="PTHR11849">
    <property type="entry name" value="ETS"/>
    <property type="match status" value="1"/>
</dbReference>
<dbReference type="InterPro" id="IPR036388">
    <property type="entry name" value="WH-like_DNA-bd_sf"/>
</dbReference>
<dbReference type="Gene3D" id="1.10.10.10">
    <property type="entry name" value="Winged helix-like DNA-binding domain superfamily/Winged helix DNA-binding domain"/>
    <property type="match status" value="1"/>
</dbReference>
<sequence>MKVNQKKTSKLCLLPFLRGLLDDKSNQHLICWTDKSRLQFRFVDHMKVTELWAATKPGRKVRAMKYDNMCKSLRTFCKQDKTLEKVEGKLFEWRFLEPANSDSWNNTQPLPFSIERILSSESQTSSSPSSAASSPSSVSPPLSNDIFHSNTKTLLNDFNTFIAQFPFLQVLDQSTQVDLFFKATRSDF</sequence>
<dbReference type="FunFam" id="1.10.10.10:FF:000750">
    <property type="entry name" value="Protein CBG08819"/>
    <property type="match status" value="1"/>
</dbReference>
<dbReference type="Pfam" id="PF00178">
    <property type="entry name" value="Ets"/>
    <property type="match status" value="1"/>
</dbReference>
<dbReference type="InterPro" id="IPR046328">
    <property type="entry name" value="ETS_fam"/>
</dbReference>
<evidence type="ECO:0000313" key="5">
    <source>
        <dbReference type="EMBL" id="PIC23072.1"/>
    </source>
</evidence>
<name>A0A2G5T752_9PELO</name>
<dbReference type="InterPro" id="IPR000418">
    <property type="entry name" value="Ets_dom"/>
</dbReference>
<dbReference type="AlphaFoldDB" id="A0A2G5T752"/>
<comment type="subcellular location">
    <subcellularLocation>
        <location evidence="3">Nucleus</location>
    </subcellularLocation>
</comment>
<dbReference type="GO" id="GO:0030154">
    <property type="term" value="P:cell differentiation"/>
    <property type="evidence" value="ECO:0007669"/>
    <property type="project" value="TreeGrafter"/>
</dbReference>
<dbReference type="GO" id="GO:0043565">
    <property type="term" value="F:sequence-specific DNA binding"/>
    <property type="evidence" value="ECO:0007669"/>
    <property type="project" value="InterPro"/>
</dbReference>